<evidence type="ECO:0000256" key="1">
    <source>
        <dbReference type="SAM" id="Coils"/>
    </source>
</evidence>
<dbReference type="InterPro" id="IPR039051">
    <property type="entry name" value="SE-CTX-like"/>
</dbReference>
<protein>
    <recommendedName>
        <fullName evidence="4">Rapunzel 4</fullName>
    </recommendedName>
</protein>
<sequence>MNSVADWLVQNRDKIEKGVEIMGQASEVLAATVGQLHPVLEAVFMASAELLSNPDGKEARYLTQQFERVNEKLEGIQDEIQQIALELQKTSMNKQNFDREAQMISQYEKFQDFVNAKPKFREKKMEKFLSHYENTDSDLNLDALYNAVTGENMSGDPMLDTVVTTEQRSRRAVEDFCARLKKLFVVGIIAVMGHAALKEGAVGEEMVKKWQARMEDVEKRMKAAVDDCTQNFAQQAKLDVEHLLQESPATVDHDFTKSLLDSLVKKYDWVNWSIRAFSDRERIFFFNWLAGKKYQGSGGANWFDILTKNKIKVVISFCVNPKAINKSQIQEQIERQKLKGNMMAVALALNKSFPNCLVHAVSHYKEVVETNNFRRQTPRKCHYLFLSFFKFLLCCKRSHRGGHSPATPVHNSVRGKLAKMATQLQKLVADKKDMVETVMEVFEQGAEVVASIAGDLFPVFSIAAPIVKLALDNVESKEAAFMKEQFQKVRERLEVVSEEIQRINDEIKKSGADAAYFSVEENITNQFRKYMDILNAKPKFRDVKKKLFLEHFAKTGGEKNLITLYNAVTGENFSGESVLEITLNYEEKSRRPMEDFCARLKKLFCIGLIALLGHAALKGYDEEEALLKDWSEKMKVVQAKMNNVIEDCIVSFPKQAELDSRRLVRDQSELTSQQLADAIIEILKKKYDWVGWSVRVFRSPSGLFANKKDYHCSTGKSRFQVPSSDEKLNVWVSYSSSPEPVDKNQIEQLIQSQKKVSVVSVAELLFDKLPGQCVIHTVKTSKDLACSWSFSDELHYWQEHKNFYVCVHSLEVLDALKKSLLVCFLSFAASFPGL</sequence>
<evidence type="ECO:0000313" key="2">
    <source>
        <dbReference type="EMBL" id="KAK2844987.1"/>
    </source>
</evidence>
<gene>
    <name evidence="2" type="ORF">Q5P01_011646</name>
</gene>
<dbReference type="AlphaFoldDB" id="A0AA88MXW1"/>
<keyword evidence="3" id="KW-1185">Reference proteome</keyword>
<proteinExistence type="predicted"/>
<dbReference type="PANTHER" id="PTHR40472">
    <property type="entry name" value="RICIN B-TYPE LECTIN DOMAIN-CONTAINING PROTEIN"/>
    <property type="match status" value="1"/>
</dbReference>
<keyword evidence="1" id="KW-0175">Coiled coil</keyword>
<dbReference type="Proteomes" id="UP001187415">
    <property type="component" value="Unassembled WGS sequence"/>
</dbReference>
<comment type="caution">
    <text evidence="2">The sequence shown here is derived from an EMBL/GenBank/DDBJ whole genome shotgun (WGS) entry which is preliminary data.</text>
</comment>
<name>A0AA88MXW1_CHASR</name>
<evidence type="ECO:0008006" key="4">
    <source>
        <dbReference type="Google" id="ProtNLM"/>
    </source>
</evidence>
<reference evidence="2" key="1">
    <citation type="submission" date="2023-07" db="EMBL/GenBank/DDBJ databases">
        <title>Chromosome-level Genome Assembly of Striped Snakehead (Channa striata).</title>
        <authorList>
            <person name="Liu H."/>
        </authorList>
    </citation>
    <scope>NUCLEOTIDE SEQUENCE</scope>
    <source>
        <strain evidence="2">Gz</strain>
        <tissue evidence="2">Muscle</tissue>
    </source>
</reference>
<dbReference type="PANTHER" id="PTHR40472:SF9">
    <property type="entry name" value="RAPUNZEL 4"/>
    <property type="match status" value="1"/>
</dbReference>
<evidence type="ECO:0000313" key="3">
    <source>
        <dbReference type="Proteomes" id="UP001187415"/>
    </source>
</evidence>
<organism evidence="2 3">
    <name type="scientific">Channa striata</name>
    <name type="common">Snakehead murrel</name>
    <name type="synonym">Ophicephalus striatus</name>
    <dbReference type="NCBI Taxonomy" id="64152"/>
    <lineage>
        <taxon>Eukaryota</taxon>
        <taxon>Metazoa</taxon>
        <taxon>Chordata</taxon>
        <taxon>Craniata</taxon>
        <taxon>Vertebrata</taxon>
        <taxon>Euteleostomi</taxon>
        <taxon>Actinopterygii</taxon>
        <taxon>Neopterygii</taxon>
        <taxon>Teleostei</taxon>
        <taxon>Neoteleostei</taxon>
        <taxon>Acanthomorphata</taxon>
        <taxon>Anabantaria</taxon>
        <taxon>Anabantiformes</taxon>
        <taxon>Channoidei</taxon>
        <taxon>Channidae</taxon>
        <taxon>Channa</taxon>
    </lineage>
</organism>
<feature type="coiled-coil region" evidence="1">
    <location>
        <begin position="620"/>
        <end position="647"/>
    </location>
</feature>
<feature type="coiled-coil region" evidence="1">
    <location>
        <begin position="479"/>
        <end position="506"/>
    </location>
</feature>
<feature type="coiled-coil region" evidence="1">
    <location>
        <begin position="59"/>
        <end position="93"/>
    </location>
</feature>
<accession>A0AA88MXW1</accession>
<dbReference type="EMBL" id="JAUPFM010000008">
    <property type="protein sequence ID" value="KAK2844987.1"/>
    <property type="molecule type" value="Genomic_DNA"/>
</dbReference>